<feature type="signal peptide" evidence="2">
    <location>
        <begin position="1"/>
        <end position="22"/>
    </location>
</feature>
<feature type="compositionally biased region" description="Low complexity" evidence="1">
    <location>
        <begin position="172"/>
        <end position="183"/>
    </location>
</feature>
<dbReference type="GeneID" id="25379022"/>
<protein>
    <submittedName>
        <fullName evidence="3">Uncharacterized protein</fullName>
    </submittedName>
</protein>
<feature type="compositionally biased region" description="Low complexity" evidence="1">
    <location>
        <begin position="87"/>
        <end position="104"/>
    </location>
</feature>
<gene>
    <name evidence="3" type="ORF">EMH_0043040</name>
</gene>
<proteinExistence type="predicted"/>
<feature type="region of interest" description="Disordered" evidence="1">
    <location>
        <begin position="120"/>
        <end position="218"/>
    </location>
</feature>
<dbReference type="AlphaFoldDB" id="U6JV69"/>
<dbReference type="OrthoDB" id="349236at2759"/>
<evidence type="ECO:0000256" key="2">
    <source>
        <dbReference type="SAM" id="SignalP"/>
    </source>
</evidence>
<feature type="compositionally biased region" description="Low complexity" evidence="1">
    <location>
        <begin position="120"/>
        <end position="132"/>
    </location>
</feature>
<feature type="compositionally biased region" description="Gly residues" evidence="1">
    <location>
        <begin position="184"/>
        <end position="199"/>
    </location>
</feature>
<keyword evidence="4" id="KW-1185">Reference proteome</keyword>
<keyword evidence="2" id="KW-0732">Signal</keyword>
<reference evidence="3" key="2">
    <citation type="submission" date="2013-10" db="EMBL/GenBank/DDBJ databases">
        <authorList>
            <person name="Aslett M."/>
        </authorList>
    </citation>
    <scope>NUCLEOTIDE SEQUENCE [LARGE SCALE GENOMIC DNA]</scope>
    <source>
        <strain evidence="3">Houghton</strain>
    </source>
</reference>
<evidence type="ECO:0000313" key="3">
    <source>
        <dbReference type="EMBL" id="CDJ28681.1"/>
    </source>
</evidence>
<name>U6JV69_9EIME</name>
<sequence length="292" mass="28956">MALWYLVPIISVVSSSWGGVEGFGKNQGGATAVPAGRAVTIGELDSVMNNIRNGVDAGAVIASGPLPLPSSKGNNSVLVSRGAFTPTVASSSTPATVSTPLPSSKGNNSVLVSRGAFTPTVASSSTPATVSTFGRSSSFSNGKGGISSTPATVSTFGRSSSPMSNGKGGSSSSGYSRSSNGSSNGNGGSSSNGNGGGISTFGRSIPNGGGVAPASSAPSKNLPPCKGCNNNYYPQNDNVVDDGVTDLEIIVRDPFNPDSILVDETIIVENNAAGSILNEIAQVPMAVSSCKE</sequence>
<reference evidence="3" key="1">
    <citation type="submission" date="2013-10" db="EMBL/GenBank/DDBJ databases">
        <title>Genomic analysis of the causative agents of coccidiosis in chickens.</title>
        <authorList>
            <person name="Reid A.J."/>
            <person name="Blake D."/>
            <person name="Billington K."/>
            <person name="Browne H."/>
            <person name="Dunn M."/>
            <person name="Hung S."/>
            <person name="Kawahara F."/>
            <person name="Miranda-Saavedra D."/>
            <person name="Mourier T."/>
            <person name="Nagra H."/>
            <person name="Otto T.D."/>
            <person name="Rawlings N."/>
            <person name="Sanchez A."/>
            <person name="Sanders M."/>
            <person name="Subramaniam C."/>
            <person name="Tay Y."/>
            <person name="Dear P."/>
            <person name="Doerig C."/>
            <person name="Gruber A."/>
            <person name="Parkinson J."/>
            <person name="Shirley M."/>
            <person name="Wan K.L."/>
            <person name="Berriman M."/>
            <person name="Tomley F."/>
            <person name="Pain A."/>
        </authorList>
    </citation>
    <scope>NUCLEOTIDE SEQUENCE [LARGE SCALE GENOMIC DNA]</scope>
    <source>
        <strain evidence="3">Houghton</strain>
    </source>
</reference>
<organism evidence="3 4">
    <name type="scientific">Eimeria mitis</name>
    <dbReference type="NCBI Taxonomy" id="44415"/>
    <lineage>
        <taxon>Eukaryota</taxon>
        <taxon>Sar</taxon>
        <taxon>Alveolata</taxon>
        <taxon>Apicomplexa</taxon>
        <taxon>Conoidasida</taxon>
        <taxon>Coccidia</taxon>
        <taxon>Eucoccidiorida</taxon>
        <taxon>Eimeriorina</taxon>
        <taxon>Eimeriidae</taxon>
        <taxon>Eimeria</taxon>
    </lineage>
</organism>
<evidence type="ECO:0000313" key="4">
    <source>
        <dbReference type="Proteomes" id="UP000030744"/>
    </source>
</evidence>
<dbReference type="Proteomes" id="UP000030744">
    <property type="component" value="Unassembled WGS sequence"/>
</dbReference>
<feature type="chain" id="PRO_5004670905" evidence="2">
    <location>
        <begin position="23"/>
        <end position="292"/>
    </location>
</feature>
<accession>U6JV69</accession>
<dbReference type="RefSeq" id="XP_013351255.1">
    <property type="nucleotide sequence ID" value="XM_013495801.1"/>
</dbReference>
<dbReference type="EMBL" id="HG681498">
    <property type="protein sequence ID" value="CDJ28681.1"/>
    <property type="molecule type" value="Genomic_DNA"/>
</dbReference>
<feature type="compositionally biased region" description="Polar residues" evidence="1">
    <location>
        <begin position="133"/>
        <end position="158"/>
    </location>
</feature>
<feature type="region of interest" description="Disordered" evidence="1">
    <location>
        <begin position="87"/>
        <end position="108"/>
    </location>
</feature>
<evidence type="ECO:0000256" key="1">
    <source>
        <dbReference type="SAM" id="MobiDB-lite"/>
    </source>
</evidence>
<dbReference type="VEuPathDB" id="ToxoDB:EMH_0043040"/>